<evidence type="ECO:0000313" key="2">
    <source>
        <dbReference type="EMBL" id="BAC67324.1"/>
    </source>
</evidence>
<organism evidence="2 3">
    <name type="scientific">Adoxophyes honmai nucleopolyhedrovirus</name>
    <dbReference type="NCBI Taxonomy" id="224399"/>
    <lineage>
        <taxon>Viruses</taxon>
        <taxon>Viruses incertae sedis</taxon>
        <taxon>Naldaviricetes</taxon>
        <taxon>Lefavirales</taxon>
        <taxon>Baculoviridae</taxon>
        <taxon>Alphabaculovirus</taxon>
        <taxon>Alphabaculovirus adhonmai</taxon>
    </lineage>
</organism>
<organismHost>
    <name type="scientific">Adoxophyes honmai</name>
    <name type="common">Smaller tea tortrix moth</name>
    <dbReference type="NCBI Taxonomy" id="85585"/>
</organismHost>
<evidence type="ECO:0000313" key="3">
    <source>
        <dbReference type="Proteomes" id="UP000232720"/>
    </source>
</evidence>
<reference evidence="2 3" key="1">
    <citation type="journal article" date="2003" name="Virology">
        <title>Genome sequence and organization of a nucleopolyhedrovirus isolated from the smaller tea tortrix, Adoxophyes honmai.</title>
        <authorList>
            <person name="Nakai M."/>
            <person name="Goto C."/>
            <person name="Kang W."/>
            <person name="Shikata M."/>
            <person name="Luque T."/>
            <person name="Kunimi Y."/>
        </authorList>
    </citation>
    <scope>NUCLEOTIDE SEQUENCE [LARGE SCALE GENOMIC DNA]</scope>
    <source>
        <strain evidence="2 3">ADN001</strain>
    </source>
</reference>
<dbReference type="GeneID" id="1485788"/>
<dbReference type="OrthoDB" id="16714at10239"/>
<dbReference type="RefSeq" id="NP_818720.1">
    <property type="nucleotide sequence ID" value="NC_004690.1"/>
</dbReference>
<protein>
    <submittedName>
        <fullName evidence="2">Uncharacterized protein</fullName>
    </submittedName>
</protein>
<keyword evidence="1" id="KW-0472">Membrane</keyword>
<dbReference type="Proteomes" id="UP000232720">
    <property type="component" value="Genome"/>
</dbReference>
<dbReference type="KEGG" id="vg:1485788"/>
<feature type="transmembrane region" description="Helical" evidence="1">
    <location>
        <begin position="54"/>
        <end position="76"/>
    </location>
</feature>
<evidence type="ECO:0000256" key="1">
    <source>
        <dbReference type="SAM" id="Phobius"/>
    </source>
</evidence>
<accession>Q80LM3</accession>
<keyword evidence="3" id="KW-1185">Reference proteome</keyword>
<sequence length="220" mass="24993">MTKISFSKFLLDSTTFSSPVNEFFNSKLSTVSRLVVTLLVEVSRFCLKIFSNMSLTLIAAIAIIIMSVLVLFANLLNPLNNEIDKIINDHTNTLQFGTYIEIYDASFKNNVERLFVIKPENVMIYNTHGQLFYYLESSSVICPREFSLLRISAADIWSINESGTFTTLCTNVNSLALLEHFIVLKNNLADERILLPVDDIHYSILDLINLIISLGYVYIE</sequence>
<dbReference type="InterPro" id="IPR006883">
    <property type="entry name" value="AcMNPV_PIF-4"/>
</dbReference>
<keyword evidence="1" id="KW-0812">Transmembrane</keyword>
<dbReference type="Pfam" id="PF04798">
    <property type="entry name" value="Baculo_19"/>
    <property type="match status" value="1"/>
</dbReference>
<keyword evidence="1" id="KW-1133">Transmembrane helix</keyword>
<name>Q80LM3_NPVAH</name>
<proteinExistence type="predicted"/>
<dbReference type="EMBL" id="AP006270">
    <property type="protein sequence ID" value="BAC67324.1"/>
    <property type="molecule type" value="Genomic_DNA"/>
</dbReference>